<reference evidence="2 3" key="1">
    <citation type="submission" date="2023-02" db="EMBL/GenBank/DDBJ databases">
        <title>LHISI_Scaffold_Assembly.</title>
        <authorList>
            <person name="Stuart O.P."/>
            <person name="Cleave R."/>
            <person name="Magrath M.J.L."/>
            <person name="Mikheyev A.S."/>
        </authorList>
    </citation>
    <scope>NUCLEOTIDE SEQUENCE [LARGE SCALE GENOMIC DNA]</scope>
    <source>
        <strain evidence="2">Daus_M_001</strain>
        <tissue evidence="2">Leg muscle</tissue>
    </source>
</reference>
<accession>A0ABQ9G337</accession>
<feature type="region of interest" description="Disordered" evidence="1">
    <location>
        <begin position="612"/>
        <end position="631"/>
    </location>
</feature>
<sequence>MRCSCFVEVTRNVSTVISGKFIVHYNDEATAGKYEGVGRRFVIVKIHKMTGALRKAINSVSKAVSPLPMNFNPVNINSECTYVETPVYLKIVVCRNGDVILRRRMLFFSFMSSVLRMEQGLWEHRFHFPGSDVLRIFPFSNFSLKHSLRALPDIMIKPSSAHTNTVQLCGNSSSKNPRLEPAIANQVQVRSQTPAQPIRQWGYTPSNETTMPRAARFRMAVHITLPQSRVLARNSKCTHGATYITPRALVGMELSARTGGATYPALQECRRVCPEHKLARVPPVCVVAQGVHVLVISWVLSVQLHLGLAHRWGNPRKAVVVSPSTKRSCMFVFADINIAEGMWVVYLTRLQTHFPTTVIGKAFQTLDNIRYAATGLTNSEIQTKIIRSSLYRILRDTNKDHTFIVIYRKRPLASRNSAGRCRWSAGFLGDIPFPPPLHSGAAPVSPYFTLIASLDLVVKSRPNLLATSYHPPPPPTTPPLLPQVYSHPLHVKYSIDITSLAKLCGIPQNASTRPQNGVTGHQHAGHRSPISVKGGSNPANKGVLRGTLQSDKGCAHIKGNRRLIFVVARGGRAASLLASHQGEPGSNPRLGHSGFSQVGIVPNDAVGSAGFLGDLPPPPPNHSDTAPYSLQSPSSALKTSLLRAAEVSSLTYFSSCVLVHSVTALQLEWRNLDWISIAYNDYERSIQKRRTTTCSSFPPPPPVVIAGIGDPIKIRIQFHHTVSIKLQKQRNRTKPLPASGKGEGRLPPLVARKDLCRSPPARSSIFLSDVFWRKESLMAPISDICTGVSSWNRLVMAHGDVRAFVSTTRHVLLVGVGESPAGILEVVGIGDGSGVLLTPLPPPPLLVIPPTTTHTQCGQHLVAKHYTRPRKTTIHQNPQNYEKLLSIILCITIPTLRPICMHVVYSSALCKVNIAMGLIWNYFPSIVTNITGLMSSSAPVKIYAGGGRDIFRNVDFKSAHFIVKNRDTRSYDSYRLHCWLAPCKKISVPINIDVTFATRYTVRRVHFRN</sequence>
<evidence type="ECO:0000256" key="1">
    <source>
        <dbReference type="SAM" id="MobiDB-lite"/>
    </source>
</evidence>
<evidence type="ECO:0000313" key="3">
    <source>
        <dbReference type="Proteomes" id="UP001159363"/>
    </source>
</evidence>
<organism evidence="2 3">
    <name type="scientific">Dryococelus australis</name>
    <dbReference type="NCBI Taxonomy" id="614101"/>
    <lineage>
        <taxon>Eukaryota</taxon>
        <taxon>Metazoa</taxon>
        <taxon>Ecdysozoa</taxon>
        <taxon>Arthropoda</taxon>
        <taxon>Hexapoda</taxon>
        <taxon>Insecta</taxon>
        <taxon>Pterygota</taxon>
        <taxon>Neoptera</taxon>
        <taxon>Polyneoptera</taxon>
        <taxon>Phasmatodea</taxon>
        <taxon>Verophasmatodea</taxon>
        <taxon>Anareolatae</taxon>
        <taxon>Phasmatidae</taxon>
        <taxon>Eurycanthinae</taxon>
        <taxon>Dryococelus</taxon>
    </lineage>
</organism>
<proteinExistence type="predicted"/>
<feature type="region of interest" description="Disordered" evidence="1">
    <location>
        <begin position="513"/>
        <end position="538"/>
    </location>
</feature>
<comment type="caution">
    <text evidence="2">The sequence shown here is derived from an EMBL/GenBank/DDBJ whole genome shotgun (WGS) entry which is preliminary data.</text>
</comment>
<gene>
    <name evidence="2" type="ORF">PR048_033334</name>
</gene>
<keyword evidence="3" id="KW-1185">Reference proteome</keyword>
<dbReference type="Proteomes" id="UP001159363">
    <property type="component" value="Chromosome 16"/>
</dbReference>
<dbReference type="EMBL" id="JARBHB010000017">
    <property type="protein sequence ID" value="KAJ8865812.1"/>
    <property type="molecule type" value="Genomic_DNA"/>
</dbReference>
<evidence type="ECO:0000313" key="2">
    <source>
        <dbReference type="EMBL" id="KAJ8865812.1"/>
    </source>
</evidence>
<name>A0ABQ9G337_9NEOP</name>
<feature type="compositionally biased region" description="Polar residues" evidence="1">
    <location>
        <begin position="622"/>
        <end position="631"/>
    </location>
</feature>
<protein>
    <submittedName>
        <fullName evidence="2">Uncharacterized protein</fullName>
    </submittedName>
</protein>